<dbReference type="Pfam" id="PF03739">
    <property type="entry name" value="LptF_LptG"/>
    <property type="match status" value="1"/>
</dbReference>
<keyword evidence="3 6" id="KW-0812">Transmembrane</keyword>
<evidence type="ECO:0000256" key="1">
    <source>
        <dbReference type="ARBA" id="ARBA00004651"/>
    </source>
</evidence>
<dbReference type="PANTHER" id="PTHR33529:SF2">
    <property type="entry name" value="LIPOPOLYSACCHARIDE EXPORT SYSTEM PERMEASE PROTEIN LPTG"/>
    <property type="match status" value="1"/>
</dbReference>
<evidence type="ECO:0000256" key="2">
    <source>
        <dbReference type="ARBA" id="ARBA00022475"/>
    </source>
</evidence>
<keyword evidence="2" id="KW-1003">Cell membrane</keyword>
<dbReference type="OrthoDB" id="30177at2"/>
<keyword evidence="4 6" id="KW-1133">Transmembrane helix</keyword>
<gene>
    <name evidence="7" type="ORF">Mcate_02724</name>
</gene>
<reference evidence="7 8" key="1">
    <citation type="submission" date="2018-08" db="EMBL/GenBank/DDBJ databases">
        <title>Meiothermus cateniformans JCM 15151 genome sequencing project.</title>
        <authorList>
            <person name="Da Costa M.S."/>
            <person name="Albuquerque L."/>
            <person name="Raposo P."/>
            <person name="Froufe H.J.C."/>
            <person name="Barroso C.S."/>
            <person name="Egas C."/>
        </authorList>
    </citation>
    <scope>NUCLEOTIDE SEQUENCE [LARGE SCALE GENOMIC DNA]</scope>
    <source>
        <strain evidence="7 8">JCM 15151</strain>
    </source>
</reference>
<dbReference type="PANTHER" id="PTHR33529">
    <property type="entry name" value="SLR0882 PROTEIN-RELATED"/>
    <property type="match status" value="1"/>
</dbReference>
<proteinExistence type="predicted"/>
<feature type="transmembrane region" description="Helical" evidence="6">
    <location>
        <begin position="293"/>
        <end position="315"/>
    </location>
</feature>
<feature type="transmembrane region" description="Helical" evidence="6">
    <location>
        <begin position="355"/>
        <end position="372"/>
    </location>
</feature>
<dbReference type="RefSeq" id="WP_027888217.1">
    <property type="nucleotide sequence ID" value="NZ_JBHSXZ010000082.1"/>
</dbReference>
<dbReference type="Proteomes" id="UP000266089">
    <property type="component" value="Unassembled WGS sequence"/>
</dbReference>
<name>A0A399DWM1_9DEIN</name>
<accession>A0A399DWM1</accession>
<keyword evidence="5 6" id="KW-0472">Membrane</keyword>
<dbReference type="InterPro" id="IPR005495">
    <property type="entry name" value="LptG/LptF_permease"/>
</dbReference>
<evidence type="ECO:0000256" key="5">
    <source>
        <dbReference type="ARBA" id="ARBA00023136"/>
    </source>
</evidence>
<evidence type="ECO:0000313" key="8">
    <source>
        <dbReference type="Proteomes" id="UP000266089"/>
    </source>
</evidence>
<dbReference type="AlphaFoldDB" id="A0A399DWM1"/>
<feature type="transmembrane region" description="Helical" evidence="6">
    <location>
        <begin position="100"/>
        <end position="120"/>
    </location>
</feature>
<evidence type="ECO:0000313" key="7">
    <source>
        <dbReference type="EMBL" id="RIH74422.1"/>
    </source>
</evidence>
<evidence type="ECO:0000256" key="4">
    <source>
        <dbReference type="ARBA" id="ARBA00022989"/>
    </source>
</evidence>
<evidence type="ECO:0000256" key="6">
    <source>
        <dbReference type="SAM" id="Phobius"/>
    </source>
</evidence>
<comment type="subcellular location">
    <subcellularLocation>
        <location evidence="1">Cell membrane</location>
        <topology evidence="1">Multi-pass membrane protein</topology>
    </subcellularLocation>
</comment>
<dbReference type="GO" id="GO:0015920">
    <property type="term" value="P:lipopolysaccharide transport"/>
    <property type="evidence" value="ECO:0007669"/>
    <property type="project" value="TreeGrafter"/>
</dbReference>
<protein>
    <submittedName>
        <fullName evidence="7">LPS export ABC transporter permease LptG</fullName>
    </submittedName>
</protein>
<organism evidence="7 8">
    <name type="scientific">Meiothermus taiwanensis</name>
    <dbReference type="NCBI Taxonomy" id="172827"/>
    <lineage>
        <taxon>Bacteria</taxon>
        <taxon>Thermotogati</taxon>
        <taxon>Deinococcota</taxon>
        <taxon>Deinococci</taxon>
        <taxon>Thermales</taxon>
        <taxon>Thermaceae</taxon>
        <taxon>Meiothermus</taxon>
    </lineage>
</organism>
<dbReference type="EMBL" id="QWKX01000116">
    <property type="protein sequence ID" value="RIH74422.1"/>
    <property type="molecule type" value="Genomic_DNA"/>
</dbReference>
<sequence>MTRLDRYILREAWPVFLFGLALYVGFGLLSNLLPRAQWMTTAELSSVLKWLALQVPYATVQAMPIAGLLAVMLAFGRLARENELLVMQAGGISLLRTARPFLLGGLLLSGFSLALSEWVVPWANRATALVYWNELIPERTAQFNLVGRELTVGEYILRYDGFDPAKDEFQRVRLERWQDQTMTVILAQTARLQGQRIVLRDYRVFTLDFAQLPLPEFTSLEQAEAGLQQVFRAQNIGQPGAELTVRLSRSREDLEAQYAGGGFEVPVPLSEWWRKLQDPHTPPREQREARAQWHAAIALALANLMVLVLALPVAVRRATSPGTALGLALVLTIAYYVAFSAGKVMALSGPLPPELAAWGANLLGVIVGYGLGKGIYR</sequence>
<feature type="transmembrane region" description="Helical" evidence="6">
    <location>
        <begin position="12"/>
        <end position="33"/>
    </location>
</feature>
<feature type="transmembrane region" description="Helical" evidence="6">
    <location>
        <begin position="53"/>
        <end position="79"/>
    </location>
</feature>
<dbReference type="GO" id="GO:0043190">
    <property type="term" value="C:ATP-binding cassette (ABC) transporter complex"/>
    <property type="evidence" value="ECO:0007669"/>
    <property type="project" value="TreeGrafter"/>
</dbReference>
<feature type="transmembrane region" description="Helical" evidence="6">
    <location>
        <begin position="327"/>
        <end position="349"/>
    </location>
</feature>
<comment type="caution">
    <text evidence="7">The sequence shown here is derived from an EMBL/GenBank/DDBJ whole genome shotgun (WGS) entry which is preliminary data.</text>
</comment>
<evidence type="ECO:0000256" key="3">
    <source>
        <dbReference type="ARBA" id="ARBA00022692"/>
    </source>
</evidence>